<comment type="caution">
    <text evidence="5">The sequence shown here is derived from an EMBL/GenBank/DDBJ whole genome shotgun (WGS) entry which is preliminary data.</text>
</comment>
<evidence type="ECO:0000259" key="4">
    <source>
        <dbReference type="Pfam" id="PF01872"/>
    </source>
</evidence>
<proteinExistence type="predicted"/>
<accession>A0ABP3G5P8</accession>
<evidence type="ECO:0000256" key="3">
    <source>
        <dbReference type="ARBA" id="ARBA00023002"/>
    </source>
</evidence>
<protein>
    <recommendedName>
        <fullName evidence="4">Bacterial bifunctional deaminase-reductase C-terminal domain-containing protein</fullName>
    </recommendedName>
</protein>
<dbReference type="EMBL" id="BAAABM010000016">
    <property type="protein sequence ID" value="GAA0335636.1"/>
    <property type="molecule type" value="Genomic_DNA"/>
</dbReference>
<feature type="domain" description="Bacterial bifunctional deaminase-reductase C-terminal" evidence="4">
    <location>
        <begin position="11"/>
        <end position="77"/>
    </location>
</feature>
<evidence type="ECO:0000313" key="5">
    <source>
        <dbReference type="EMBL" id="GAA0335636.1"/>
    </source>
</evidence>
<dbReference type="InterPro" id="IPR024072">
    <property type="entry name" value="DHFR-like_dom_sf"/>
</dbReference>
<keyword evidence="3" id="KW-0560">Oxidoreductase</keyword>
<evidence type="ECO:0000313" key="6">
    <source>
        <dbReference type="Proteomes" id="UP001501822"/>
    </source>
</evidence>
<dbReference type="Pfam" id="PF01872">
    <property type="entry name" value="RibD_C"/>
    <property type="match status" value="1"/>
</dbReference>
<evidence type="ECO:0000256" key="1">
    <source>
        <dbReference type="ARBA" id="ARBA00005104"/>
    </source>
</evidence>
<comment type="pathway">
    <text evidence="1">Cofactor biosynthesis; riboflavin biosynthesis.</text>
</comment>
<keyword evidence="6" id="KW-1185">Reference proteome</keyword>
<organism evidence="5 6">
    <name type="scientific">Actinoallomurus spadix</name>
    <dbReference type="NCBI Taxonomy" id="79912"/>
    <lineage>
        <taxon>Bacteria</taxon>
        <taxon>Bacillati</taxon>
        <taxon>Actinomycetota</taxon>
        <taxon>Actinomycetes</taxon>
        <taxon>Streptosporangiales</taxon>
        <taxon>Thermomonosporaceae</taxon>
        <taxon>Actinoallomurus</taxon>
    </lineage>
</organism>
<dbReference type="PANTHER" id="PTHR38011">
    <property type="entry name" value="DIHYDROFOLATE REDUCTASE FAMILY PROTEIN (AFU_ORTHOLOGUE AFUA_8G06820)"/>
    <property type="match status" value="1"/>
</dbReference>
<reference evidence="6" key="1">
    <citation type="journal article" date="2019" name="Int. J. Syst. Evol. Microbiol.">
        <title>The Global Catalogue of Microorganisms (GCM) 10K type strain sequencing project: providing services to taxonomists for standard genome sequencing and annotation.</title>
        <authorList>
            <consortium name="The Broad Institute Genomics Platform"/>
            <consortium name="The Broad Institute Genome Sequencing Center for Infectious Disease"/>
            <person name="Wu L."/>
            <person name="Ma J."/>
        </authorList>
    </citation>
    <scope>NUCLEOTIDE SEQUENCE [LARGE SCALE GENOMIC DNA]</scope>
    <source>
        <strain evidence="6">JCM 3146</strain>
    </source>
</reference>
<sequence>MVSFVCASAGVLLSVATSIDGYIDDTSPERLLLSNEADFDRFDQVRAESDAILIGATTLRRDNPRLLVNSAARRDEREARGLPRMRCSG</sequence>
<dbReference type="InterPro" id="IPR002734">
    <property type="entry name" value="RibDG_C"/>
</dbReference>
<evidence type="ECO:0000256" key="2">
    <source>
        <dbReference type="ARBA" id="ARBA00022857"/>
    </source>
</evidence>
<gene>
    <name evidence="5" type="ORF">GCM10010151_26670</name>
</gene>
<dbReference type="Gene3D" id="3.40.430.10">
    <property type="entry name" value="Dihydrofolate Reductase, subunit A"/>
    <property type="match status" value="1"/>
</dbReference>
<name>A0ABP3G5P8_9ACTN</name>
<keyword evidence="2" id="KW-0521">NADP</keyword>
<dbReference type="PANTHER" id="PTHR38011:SF7">
    <property type="entry name" value="2,5-DIAMINO-6-RIBOSYLAMINO-4(3H)-PYRIMIDINONE 5'-PHOSPHATE REDUCTASE"/>
    <property type="match status" value="1"/>
</dbReference>
<dbReference type="Proteomes" id="UP001501822">
    <property type="component" value="Unassembled WGS sequence"/>
</dbReference>
<dbReference type="SUPFAM" id="SSF53597">
    <property type="entry name" value="Dihydrofolate reductase-like"/>
    <property type="match status" value="1"/>
</dbReference>
<dbReference type="InterPro" id="IPR050765">
    <property type="entry name" value="Riboflavin_Biosynth_HTPR"/>
</dbReference>